<feature type="chain" id="PRO_5011566944" evidence="1">
    <location>
        <begin position="20"/>
        <end position="133"/>
    </location>
</feature>
<dbReference type="OrthoDB" id="8547117at2"/>
<dbReference type="AlphaFoldDB" id="A0A1I4AM58"/>
<feature type="signal peptide" evidence="1">
    <location>
        <begin position="1"/>
        <end position="19"/>
    </location>
</feature>
<accession>A0A1I4AM58</accession>
<evidence type="ECO:0000313" key="3">
    <source>
        <dbReference type="Proteomes" id="UP000199533"/>
    </source>
</evidence>
<evidence type="ECO:0000256" key="1">
    <source>
        <dbReference type="SAM" id="SignalP"/>
    </source>
</evidence>
<organism evidence="2 3">
    <name type="scientific">Nitrosomonas aestuarii</name>
    <dbReference type="NCBI Taxonomy" id="52441"/>
    <lineage>
        <taxon>Bacteria</taxon>
        <taxon>Pseudomonadati</taxon>
        <taxon>Pseudomonadota</taxon>
        <taxon>Betaproteobacteria</taxon>
        <taxon>Nitrosomonadales</taxon>
        <taxon>Nitrosomonadaceae</taxon>
        <taxon>Nitrosomonas</taxon>
    </lineage>
</organism>
<dbReference type="Proteomes" id="UP000199533">
    <property type="component" value="Unassembled WGS sequence"/>
</dbReference>
<gene>
    <name evidence="2" type="ORF">SAMN05216302_100974</name>
</gene>
<evidence type="ECO:0000313" key="2">
    <source>
        <dbReference type="EMBL" id="SFK56829.1"/>
    </source>
</evidence>
<reference evidence="3" key="1">
    <citation type="submission" date="2016-10" db="EMBL/GenBank/DDBJ databases">
        <authorList>
            <person name="Varghese N."/>
            <person name="Submissions S."/>
        </authorList>
    </citation>
    <scope>NUCLEOTIDE SEQUENCE [LARGE SCALE GENOMIC DNA]</scope>
    <source>
        <strain evidence="3">Nm69</strain>
    </source>
</reference>
<keyword evidence="3" id="KW-1185">Reference proteome</keyword>
<sequence length="133" mass="14248">MKRIIAALVFLSLTTTVHAAGPFDGIYAFDYNGDVAGFASIHEKNGLMIAVILEPSPFDSTWEALQGARNGNNVRLSSIFGTIHLVIDATFNDDNFTGAATIISCSDNDDDSSNDNDNCDTPIGTVLDLTKIF</sequence>
<name>A0A1I4AM58_9PROT</name>
<dbReference type="EMBL" id="FOSP01000009">
    <property type="protein sequence ID" value="SFK56829.1"/>
    <property type="molecule type" value="Genomic_DNA"/>
</dbReference>
<keyword evidence="1" id="KW-0732">Signal</keyword>
<dbReference type="RefSeq" id="WP_090698705.1">
    <property type="nucleotide sequence ID" value="NZ_FOSP01000009.1"/>
</dbReference>
<protein>
    <submittedName>
        <fullName evidence="2">Uncharacterized protein</fullName>
    </submittedName>
</protein>
<proteinExistence type="predicted"/>